<organism evidence="1">
    <name type="scientific">Pseudochoricystis ellipsoidea</name>
    <name type="common">nom. nud.</name>
    <dbReference type="NCBI Taxonomy" id="546385"/>
    <lineage>
        <taxon>Eukaryota</taxon>
        <taxon>Viridiplantae</taxon>
        <taxon>Chlorophyta</taxon>
        <taxon>core chlorophytes</taxon>
        <taxon>Trebouxiophyceae</taxon>
    </lineage>
</organism>
<evidence type="ECO:0000313" key="1">
    <source>
        <dbReference type="EMBL" id="BAG55346.1"/>
    </source>
</evidence>
<proteinExistence type="evidence at transcript level"/>
<name>B3Y5I9_9CHLO</name>
<protein>
    <submittedName>
        <fullName evidence="1">Uncharacterized protein</fullName>
    </submittedName>
</protein>
<reference evidence="1" key="2">
    <citation type="submission" date="2008-07" db="EMBL/GenBank/DDBJ databases">
        <title>Nitrogen-starvation-inducible cDNA clones isolated by using cDNA subtraction in a novel microalga accumulating lipids and hydrocarbons.</title>
        <authorList>
            <person name="Satoh A."/>
        </authorList>
    </citation>
    <scope>NUCLEOTIDE SEQUENCE</scope>
    <source>
        <strain evidence="1">MBIC11204</strain>
    </source>
</reference>
<dbReference type="AlphaFoldDB" id="B3Y5I9"/>
<sequence length="52" mass="5814">FISVLTGNFEGIQLPQALAMQWDDCPKRCRKLNFARLVLPSPACPLHAFLAD</sequence>
<feature type="non-terminal residue" evidence="1">
    <location>
        <position position="52"/>
    </location>
</feature>
<feature type="non-terminal residue" evidence="1">
    <location>
        <position position="1"/>
    </location>
</feature>
<reference evidence="1" key="1">
    <citation type="submission" date="2008-07" db="EMBL/GenBank/DDBJ databases">
        <title>Characterization of the lipid accumulation in a new microalgal species, Pseudochoricystis ellipsoidea (Trebouxiophyceae).</title>
        <authorList>
            <person name="Satoh A."/>
            <person name="Kato M."/>
            <person name="Yamato K.T."/>
            <person name="Ikegami Y."/>
            <person name="Sekiguchi H."/>
            <person name="Kurano N."/>
            <person name="Miyachi S."/>
        </authorList>
    </citation>
    <scope>NUCLEOTIDE SEQUENCE</scope>
    <source>
        <strain evidence="1">MBIC11204</strain>
    </source>
</reference>
<dbReference type="EMBL" id="AB444220">
    <property type="protein sequence ID" value="BAG55346.1"/>
    <property type="molecule type" value="mRNA"/>
</dbReference>
<accession>B3Y5I9</accession>